<proteinExistence type="predicted"/>
<feature type="signal peptide" evidence="1">
    <location>
        <begin position="1"/>
        <end position="24"/>
    </location>
</feature>
<name>A0A8T3AX21_DENNO</name>
<comment type="caution">
    <text evidence="2">The sequence shown here is derived from an EMBL/GenBank/DDBJ whole genome shotgun (WGS) entry which is preliminary data.</text>
</comment>
<dbReference type="EMBL" id="JAGYWB010000013">
    <property type="protein sequence ID" value="KAI0500677.1"/>
    <property type="molecule type" value="Genomic_DNA"/>
</dbReference>
<evidence type="ECO:0000256" key="1">
    <source>
        <dbReference type="SAM" id="SignalP"/>
    </source>
</evidence>
<protein>
    <submittedName>
        <fullName evidence="2">Uncharacterized protein</fullName>
    </submittedName>
</protein>
<dbReference type="AlphaFoldDB" id="A0A8T3AX21"/>
<keyword evidence="1" id="KW-0732">Signal</keyword>
<evidence type="ECO:0000313" key="3">
    <source>
        <dbReference type="Proteomes" id="UP000829196"/>
    </source>
</evidence>
<feature type="chain" id="PRO_5035798813" evidence="1">
    <location>
        <begin position="25"/>
        <end position="59"/>
    </location>
</feature>
<reference evidence="2" key="1">
    <citation type="journal article" date="2022" name="Front. Genet.">
        <title>Chromosome-Scale Assembly of the Dendrobium nobile Genome Provides Insights Into the Molecular Mechanism of the Biosynthesis of the Medicinal Active Ingredient of Dendrobium.</title>
        <authorList>
            <person name="Xu Q."/>
            <person name="Niu S.-C."/>
            <person name="Li K.-L."/>
            <person name="Zheng P.-J."/>
            <person name="Zhang X.-J."/>
            <person name="Jia Y."/>
            <person name="Liu Y."/>
            <person name="Niu Y.-X."/>
            <person name="Yu L.-H."/>
            <person name="Chen D.-F."/>
            <person name="Zhang G.-Q."/>
        </authorList>
    </citation>
    <scope>NUCLEOTIDE SEQUENCE</scope>
    <source>
        <tissue evidence="2">Leaf</tissue>
    </source>
</reference>
<dbReference type="Proteomes" id="UP000829196">
    <property type="component" value="Unassembled WGS sequence"/>
</dbReference>
<evidence type="ECO:0000313" key="2">
    <source>
        <dbReference type="EMBL" id="KAI0500677.1"/>
    </source>
</evidence>
<accession>A0A8T3AX21</accession>
<keyword evidence="3" id="KW-1185">Reference proteome</keyword>
<gene>
    <name evidence="2" type="ORF">KFK09_018893</name>
</gene>
<organism evidence="2 3">
    <name type="scientific">Dendrobium nobile</name>
    <name type="common">Orchid</name>
    <dbReference type="NCBI Taxonomy" id="94219"/>
    <lineage>
        <taxon>Eukaryota</taxon>
        <taxon>Viridiplantae</taxon>
        <taxon>Streptophyta</taxon>
        <taxon>Embryophyta</taxon>
        <taxon>Tracheophyta</taxon>
        <taxon>Spermatophyta</taxon>
        <taxon>Magnoliopsida</taxon>
        <taxon>Liliopsida</taxon>
        <taxon>Asparagales</taxon>
        <taxon>Orchidaceae</taxon>
        <taxon>Epidendroideae</taxon>
        <taxon>Malaxideae</taxon>
        <taxon>Dendrobiinae</taxon>
        <taxon>Dendrobium</taxon>
    </lineage>
</organism>
<sequence>MMRAIENVTFLAFDFSFLVSCSCARSNVLRKTDAVEEKDDLMPDSPFRLVKLDQNRLAR</sequence>